<evidence type="ECO:0000256" key="1">
    <source>
        <dbReference type="SAM" id="MobiDB-lite"/>
    </source>
</evidence>
<protein>
    <submittedName>
        <fullName evidence="3">Uncharacterized protein</fullName>
    </submittedName>
</protein>
<feature type="region of interest" description="Disordered" evidence="1">
    <location>
        <begin position="1"/>
        <end position="45"/>
    </location>
</feature>
<evidence type="ECO:0000313" key="3">
    <source>
        <dbReference type="EMBL" id="KAH9527213.1"/>
    </source>
</evidence>
<feature type="compositionally biased region" description="Basic and acidic residues" evidence="1">
    <location>
        <begin position="35"/>
        <end position="45"/>
    </location>
</feature>
<feature type="compositionally biased region" description="Polar residues" evidence="1">
    <location>
        <begin position="1"/>
        <end position="15"/>
    </location>
</feature>
<organism evidence="3 4">
    <name type="scientific">Dermatophagoides farinae</name>
    <name type="common">American house dust mite</name>
    <dbReference type="NCBI Taxonomy" id="6954"/>
    <lineage>
        <taxon>Eukaryota</taxon>
        <taxon>Metazoa</taxon>
        <taxon>Ecdysozoa</taxon>
        <taxon>Arthropoda</taxon>
        <taxon>Chelicerata</taxon>
        <taxon>Arachnida</taxon>
        <taxon>Acari</taxon>
        <taxon>Acariformes</taxon>
        <taxon>Sarcoptiformes</taxon>
        <taxon>Astigmata</taxon>
        <taxon>Psoroptidia</taxon>
        <taxon>Analgoidea</taxon>
        <taxon>Pyroglyphidae</taxon>
        <taxon>Dermatophagoidinae</taxon>
        <taxon>Dermatophagoides</taxon>
    </lineage>
</organism>
<feature type="compositionally biased region" description="Basic and acidic residues" evidence="1">
    <location>
        <begin position="163"/>
        <end position="172"/>
    </location>
</feature>
<keyword evidence="4" id="KW-1185">Reference proteome</keyword>
<keyword evidence="2" id="KW-0472">Membrane</keyword>
<name>A0A922L9G2_DERFA</name>
<reference evidence="3" key="2">
    <citation type="journal article" date="2022" name="Res Sq">
        <title>Comparative Genomics Reveals Insights into the Divergent Evolution of Astigmatic Mites and Household Pest Adaptations.</title>
        <authorList>
            <person name="Xiong Q."/>
            <person name="Wan A.T.-Y."/>
            <person name="Liu X.-Y."/>
            <person name="Fung C.S.-H."/>
            <person name="Xiao X."/>
            <person name="Malainual N."/>
            <person name="Hou J."/>
            <person name="Wang L."/>
            <person name="Wang M."/>
            <person name="Yang K."/>
            <person name="Cui Y."/>
            <person name="Leung E."/>
            <person name="Nong W."/>
            <person name="Shin S.-K."/>
            <person name="Au S."/>
            <person name="Jeong K.Y."/>
            <person name="Chew F.T."/>
            <person name="Hui J."/>
            <person name="Leung T.F."/>
            <person name="Tungtrongchitr A."/>
            <person name="Zhong N."/>
            <person name="Liu Z."/>
            <person name="Tsui S."/>
        </authorList>
    </citation>
    <scope>NUCLEOTIDE SEQUENCE</scope>
    <source>
        <strain evidence="3">Derf</strain>
        <tissue evidence="3">Whole organism</tissue>
    </source>
</reference>
<feature type="transmembrane region" description="Helical" evidence="2">
    <location>
        <begin position="100"/>
        <end position="123"/>
    </location>
</feature>
<dbReference type="Proteomes" id="UP000790347">
    <property type="component" value="Unassembled WGS sequence"/>
</dbReference>
<sequence>MTEEISNGQHHNVYQNDDDDDDNVDNEDDEMTTNECKKDSFNDDDGTKKRSEWFMNAYISVATTIIGIIIIVAGAIVTMLKRIRFVSGWNKSGVYLGKGIAKWSGEITIIVGLIIAIIGYICYRQCLKRIDLYIKNLQDENDDQRVMRKHNDHDYDEIPASRSSEEKKQFLD</sequence>
<reference evidence="3" key="1">
    <citation type="submission" date="2013-05" db="EMBL/GenBank/DDBJ databases">
        <authorList>
            <person name="Yim A.K.Y."/>
            <person name="Chan T.F."/>
            <person name="Ji K.M."/>
            <person name="Liu X.Y."/>
            <person name="Zhou J.W."/>
            <person name="Li R.Q."/>
            <person name="Yang K.Y."/>
            <person name="Li J."/>
            <person name="Li M."/>
            <person name="Law P.T.W."/>
            <person name="Wu Y.L."/>
            <person name="Cai Z.L."/>
            <person name="Qin H."/>
            <person name="Bao Y."/>
            <person name="Leung R.K.K."/>
            <person name="Ng P.K.S."/>
            <person name="Zou J."/>
            <person name="Zhong X.J."/>
            <person name="Ran P.X."/>
            <person name="Zhong N.S."/>
            <person name="Liu Z.G."/>
            <person name="Tsui S.K.W."/>
        </authorList>
    </citation>
    <scope>NUCLEOTIDE SEQUENCE</scope>
    <source>
        <strain evidence="3">Derf</strain>
        <tissue evidence="3">Whole organism</tissue>
    </source>
</reference>
<gene>
    <name evidence="3" type="ORF">DERF_001244</name>
</gene>
<accession>A0A922L9G2</accession>
<feature type="region of interest" description="Disordered" evidence="1">
    <location>
        <begin position="153"/>
        <end position="172"/>
    </location>
</feature>
<keyword evidence="2" id="KW-1133">Transmembrane helix</keyword>
<keyword evidence="2" id="KW-0812">Transmembrane</keyword>
<comment type="caution">
    <text evidence="3">The sequence shown here is derived from an EMBL/GenBank/DDBJ whole genome shotgun (WGS) entry which is preliminary data.</text>
</comment>
<dbReference type="EMBL" id="ASGP02000001">
    <property type="protein sequence ID" value="KAH9527213.1"/>
    <property type="molecule type" value="Genomic_DNA"/>
</dbReference>
<evidence type="ECO:0000313" key="4">
    <source>
        <dbReference type="Proteomes" id="UP000790347"/>
    </source>
</evidence>
<feature type="transmembrane region" description="Helical" evidence="2">
    <location>
        <begin position="57"/>
        <end position="80"/>
    </location>
</feature>
<dbReference type="AlphaFoldDB" id="A0A922L9G2"/>
<feature type="compositionally biased region" description="Acidic residues" evidence="1">
    <location>
        <begin position="16"/>
        <end position="32"/>
    </location>
</feature>
<proteinExistence type="predicted"/>
<evidence type="ECO:0000256" key="2">
    <source>
        <dbReference type="SAM" id="Phobius"/>
    </source>
</evidence>